<dbReference type="CDD" id="cd19071">
    <property type="entry name" value="AKR_AKR1-5-like"/>
    <property type="match status" value="1"/>
</dbReference>
<name>A0ABQ3W142_9LACO</name>
<sequence>MAGLESTMELNNGVKMPRFGLGVWKSDNHAARDSVAAAIRNGYRAIDTAKQYGNERGTGAGIKLGLEQTGLKREDLFVTTKLFNGDQGNYERISKAFEGQLKDLGLDYVDLYLMHWPVDKTFVESYQAMERLLQEGKVRAIGVSNVDNQRMAQLIEAADIVPAVNQMEFNPTNQEQEVLKFDSSHGVTMTAWSPLGGGNSLKNPVITKLAEKYGRTAAQIILRWEWQRNIITVTKSVHEQRVIDNSHIFDFELSDEDVQTINQLDQGKRSLWYDDFKWHNPDGPYGDSVAAWDDSNDEL</sequence>
<dbReference type="Pfam" id="PF00248">
    <property type="entry name" value="Aldo_ket_red"/>
    <property type="match status" value="1"/>
</dbReference>
<evidence type="ECO:0000256" key="3">
    <source>
        <dbReference type="ARBA" id="ARBA00023002"/>
    </source>
</evidence>
<comment type="caution">
    <text evidence="5">The sequence shown here is derived from an EMBL/GenBank/DDBJ whole genome shotgun (WGS) entry which is preliminary data.</text>
</comment>
<evidence type="ECO:0000313" key="5">
    <source>
        <dbReference type="EMBL" id="GHP14900.1"/>
    </source>
</evidence>
<dbReference type="InterPro" id="IPR036812">
    <property type="entry name" value="NAD(P)_OxRdtase_dom_sf"/>
</dbReference>
<dbReference type="PRINTS" id="PR00069">
    <property type="entry name" value="ALDKETRDTASE"/>
</dbReference>
<keyword evidence="6" id="KW-1185">Reference proteome</keyword>
<organism evidence="5 6">
    <name type="scientific">Lentilactobacillus fungorum</name>
    <dbReference type="NCBI Taxonomy" id="2201250"/>
    <lineage>
        <taxon>Bacteria</taxon>
        <taxon>Bacillati</taxon>
        <taxon>Bacillota</taxon>
        <taxon>Bacilli</taxon>
        <taxon>Lactobacillales</taxon>
        <taxon>Lactobacillaceae</taxon>
        <taxon>Lentilactobacillus</taxon>
    </lineage>
</organism>
<evidence type="ECO:0000256" key="2">
    <source>
        <dbReference type="ARBA" id="ARBA00022857"/>
    </source>
</evidence>
<dbReference type="PIRSF" id="PIRSF000097">
    <property type="entry name" value="AKR"/>
    <property type="match status" value="1"/>
</dbReference>
<dbReference type="Gene3D" id="3.20.20.100">
    <property type="entry name" value="NADP-dependent oxidoreductase domain"/>
    <property type="match status" value="1"/>
</dbReference>
<dbReference type="PANTHER" id="PTHR43827">
    <property type="entry name" value="2,5-DIKETO-D-GLUCONIC ACID REDUCTASE"/>
    <property type="match status" value="1"/>
</dbReference>
<gene>
    <name evidence="5" type="ORF">YK48G_23250</name>
</gene>
<dbReference type="SUPFAM" id="SSF51430">
    <property type="entry name" value="NAD(P)-linked oxidoreductase"/>
    <property type="match status" value="1"/>
</dbReference>
<dbReference type="InterPro" id="IPR020471">
    <property type="entry name" value="AKR"/>
</dbReference>
<dbReference type="EMBL" id="BNJR01000017">
    <property type="protein sequence ID" value="GHP14900.1"/>
    <property type="molecule type" value="Genomic_DNA"/>
</dbReference>
<keyword evidence="3" id="KW-0560">Oxidoreductase</keyword>
<dbReference type="PANTHER" id="PTHR43827:SF3">
    <property type="entry name" value="NADP-DEPENDENT OXIDOREDUCTASE DOMAIN-CONTAINING PROTEIN"/>
    <property type="match status" value="1"/>
</dbReference>
<protein>
    <submittedName>
        <fullName evidence="5">Glyoxal reductase</fullName>
    </submittedName>
</protein>
<evidence type="ECO:0000259" key="4">
    <source>
        <dbReference type="Pfam" id="PF00248"/>
    </source>
</evidence>
<evidence type="ECO:0000256" key="1">
    <source>
        <dbReference type="ARBA" id="ARBA00007905"/>
    </source>
</evidence>
<reference evidence="5 6" key="1">
    <citation type="journal article" date="2021" name="Int. J. Syst. Evol. Microbiol.">
        <title>Lentilactobacillus fungorum sp. nov., isolated from spent mushroom substrates.</title>
        <authorList>
            <person name="Tohno M."/>
            <person name="Tanizawa Y."/>
            <person name="Kojima Y."/>
            <person name="Sakamoto M."/>
            <person name="Ohkuma M."/>
            <person name="Kobayashi H."/>
        </authorList>
    </citation>
    <scope>NUCLEOTIDE SEQUENCE [LARGE SCALE GENOMIC DNA]</scope>
    <source>
        <strain evidence="5 6">YK48G</strain>
    </source>
</reference>
<evidence type="ECO:0000313" key="6">
    <source>
        <dbReference type="Proteomes" id="UP000604765"/>
    </source>
</evidence>
<comment type="similarity">
    <text evidence="1">Belongs to the aldo/keto reductase family.</text>
</comment>
<dbReference type="Proteomes" id="UP000604765">
    <property type="component" value="Unassembled WGS sequence"/>
</dbReference>
<feature type="domain" description="NADP-dependent oxidoreductase" evidence="4">
    <location>
        <begin position="21"/>
        <end position="265"/>
    </location>
</feature>
<dbReference type="InterPro" id="IPR023210">
    <property type="entry name" value="NADP_OxRdtase_dom"/>
</dbReference>
<proteinExistence type="inferred from homology"/>
<keyword evidence="2" id="KW-0521">NADP</keyword>
<accession>A0ABQ3W142</accession>